<evidence type="ECO:0000256" key="1">
    <source>
        <dbReference type="SAM" id="MobiDB-lite"/>
    </source>
</evidence>
<protein>
    <submittedName>
        <fullName evidence="3">Uncharacterized protein</fullName>
    </submittedName>
</protein>
<feature type="chain" id="PRO_5012834895" evidence="2">
    <location>
        <begin position="20"/>
        <end position="72"/>
    </location>
</feature>
<gene>
    <name evidence="3" type="ORF">XA68_16023</name>
</gene>
<evidence type="ECO:0000313" key="4">
    <source>
        <dbReference type="Proteomes" id="UP000037136"/>
    </source>
</evidence>
<keyword evidence="2" id="KW-0732">Signal</keyword>
<organism evidence="3 4">
    <name type="scientific">Ophiocordyceps unilateralis</name>
    <name type="common">Zombie-ant fungus</name>
    <name type="synonym">Torrubia unilateralis</name>
    <dbReference type="NCBI Taxonomy" id="268505"/>
    <lineage>
        <taxon>Eukaryota</taxon>
        <taxon>Fungi</taxon>
        <taxon>Dikarya</taxon>
        <taxon>Ascomycota</taxon>
        <taxon>Pezizomycotina</taxon>
        <taxon>Sordariomycetes</taxon>
        <taxon>Hypocreomycetidae</taxon>
        <taxon>Hypocreales</taxon>
        <taxon>Ophiocordycipitaceae</taxon>
        <taxon>Ophiocordyceps</taxon>
    </lineage>
</organism>
<feature type="signal peptide" evidence="2">
    <location>
        <begin position="1"/>
        <end position="19"/>
    </location>
</feature>
<name>A0A2A9P5J6_OPHUN</name>
<evidence type="ECO:0000313" key="3">
    <source>
        <dbReference type="EMBL" id="PFH56775.1"/>
    </source>
</evidence>
<accession>A0A2A9P5J6</accession>
<comment type="caution">
    <text evidence="3">The sequence shown here is derived from an EMBL/GenBank/DDBJ whole genome shotgun (WGS) entry which is preliminary data.</text>
</comment>
<dbReference type="AlphaFoldDB" id="A0A2A9P5J6"/>
<dbReference type="EMBL" id="LAZP02000512">
    <property type="protein sequence ID" value="PFH56775.1"/>
    <property type="molecule type" value="Genomic_DNA"/>
</dbReference>
<keyword evidence="4" id="KW-1185">Reference proteome</keyword>
<reference evidence="3 4" key="1">
    <citation type="journal article" date="2015" name="BMC Genomics">
        <title>Gene expression during zombie ant biting behavior reflects the complexity underlying fungal parasitic behavioral manipulation.</title>
        <authorList>
            <person name="de Bekker C."/>
            <person name="Ohm R.A."/>
            <person name="Loreto R.G."/>
            <person name="Sebastian A."/>
            <person name="Albert I."/>
            <person name="Merrow M."/>
            <person name="Brachmann A."/>
            <person name="Hughes D.P."/>
        </authorList>
    </citation>
    <scope>NUCLEOTIDE SEQUENCE [LARGE SCALE GENOMIC DNA]</scope>
    <source>
        <strain evidence="3 4">SC16a</strain>
    </source>
</reference>
<reference evidence="3 4" key="2">
    <citation type="journal article" date="2017" name="Sci. Rep.">
        <title>Ant-infecting Ophiocordyceps genomes reveal a high diversity of potential behavioral manipulation genes and a possible major role for enterotoxins.</title>
        <authorList>
            <person name="de Bekker C."/>
            <person name="Ohm R.A."/>
            <person name="Evans H.C."/>
            <person name="Brachmann A."/>
            <person name="Hughes D.P."/>
        </authorList>
    </citation>
    <scope>NUCLEOTIDE SEQUENCE [LARGE SCALE GENOMIC DNA]</scope>
    <source>
        <strain evidence="3 4">SC16a</strain>
    </source>
</reference>
<dbReference type="Proteomes" id="UP000037136">
    <property type="component" value="Unassembled WGS sequence"/>
</dbReference>
<evidence type="ECO:0000256" key="2">
    <source>
        <dbReference type="SAM" id="SignalP"/>
    </source>
</evidence>
<feature type="region of interest" description="Disordered" evidence="1">
    <location>
        <begin position="52"/>
        <end position="72"/>
    </location>
</feature>
<proteinExistence type="predicted"/>
<feature type="compositionally biased region" description="Polar residues" evidence="1">
    <location>
        <begin position="62"/>
        <end position="72"/>
    </location>
</feature>
<sequence length="72" mass="7647">MRAAAALLQLTLCVSTATAFFPYQPGWRKEKQAARSGDGLAFALKAANIPSDGPLGGATRMPRTTATRSRRP</sequence>